<evidence type="ECO:0000256" key="1">
    <source>
        <dbReference type="ARBA" id="ARBA00022737"/>
    </source>
</evidence>
<dbReference type="GO" id="GO:0005524">
    <property type="term" value="F:ATP binding"/>
    <property type="evidence" value="ECO:0007669"/>
    <property type="project" value="UniProtKB-KW"/>
</dbReference>
<dbReference type="Proteomes" id="UP000075787">
    <property type="component" value="Unassembled WGS sequence"/>
</dbReference>
<feature type="compositionally biased region" description="Basic and acidic residues" evidence="4">
    <location>
        <begin position="247"/>
        <end position="294"/>
    </location>
</feature>
<feature type="region of interest" description="Disordered" evidence="4">
    <location>
        <begin position="247"/>
        <end position="298"/>
    </location>
</feature>
<dbReference type="InterPro" id="IPR003593">
    <property type="entry name" value="AAA+_ATPase"/>
</dbReference>
<dbReference type="InterPro" id="IPR027417">
    <property type="entry name" value="P-loop_NTPase"/>
</dbReference>
<reference evidence="6 7" key="1">
    <citation type="submission" date="2015-12" db="EMBL/GenBank/DDBJ databases">
        <title>Genome sequence of Tistrella mobilis MCCC 1A02139.</title>
        <authorList>
            <person name="Lu L."/>
            <person name="Lai Q."/>
            <person name="Shao Z."/>
            <person name="Qian P."/>
        </authorList>
    </citation>
    <scope>NUCLEOTIDE SEQUENCE [LARGE SCALE GENOMIC DNA]</scope>
    <source>
        <strain evidence="6 7">MCCC 1A02139</strain>
    </source>
</reference>
<dbReference type="PANTHER" id="PTHR19211">
    <property type="entry name" value="ATP-BINDING TRANSPORT PROTEIN-RELATED"/>
    <property type="match status" value="1"/>
</dbReference>
<keyword evidence="2" id="KW-0547">Nucleotide-binding</keyword>
<evidence type="ECO:0000259" key="5">
    <source>
        <dbReference type="PROSITE" id="PS50893"/>
    </source>
</evidence>
<keyword evidence="3" id="KW-0067">ATP-binding</keyword>
<accession>A0A161R7N4</accession>
<evidence type="ECO:0000313" key="6">
    <source>
        <dbReference type="EMBL" id="KYO57057.1"/>
    </source>
</evidence>
<dbReference type="PROSITE" id="PS50893">
    <property type="entry name" value="ABC_TRANSPORTER_2"/>
    <property type="match status" value="2"/>
</dbReference>
<dbReference type="Pfam" id="PF00005">
    <property type="entry name" value="ABC_tran"/>
    <property type="match status" value="2"/>
</dbReference>
<organism evidence="6 7">
    <name type="scientific">Tistrella mobilis</name>
    <dbReference type="NCBI Taxonomy" id="171437"/>
    <lineage>
        <taxon>Bacteria</taxon>
        <taxon>Pseudomonadati</taxon>
        <taxon>Pseudomonadota</taxon>
        <taxon>Alphaproteobacteria</taxon>
        <taxon>Geminicoccales</taxon>
        <taxon>Geminicoccaceae</taxon>
        <taxon>Tistrella</taxon>
    </lineage>
</organism>
<feature type="domain" description="ABC transporter" evidence="5">
    <location>
        <begin position="8"/>
        <end position="238"/>
    </location>
</feature>
<dbReference type="EMBL" id="LPZR01000034">
    <property type="protein sequence ID" value="KYO57057.1"/>
    <property type="molecule type" value="Genomic_DNA"/>
</dbReference>
<evidence type="ECO:0000256" key="3">
    <source>
        <dbReference type="ARBA" id="ARBA00022840"/>
    </source>
</evidence>
<dbReference type="CDD" id="cd03221">
    <property type="entry name" value="ABCF_EF-3"/>
    <property type="match status" value="2"/>
</dbReference>
<name>A0A161R7N4_9PROT</name>
<comment type="caution">
    <text evidence="6">The sequence shown here is derived from an EMBL/GenBank/DDBJ whole genome shotgun (WGS) entry which is preliminary data.</text>
</comment>
<dbReference type="PROSITE" id="PS00211">
    <property type="entry name" value="ABC_TRANSPORTER_1"/>
    <property type="match status" value="2"/>
</dbReference>
<proteinExistence type="predicted"/>
<dbReference type="RefSeq" id="WP_062761757.1">
    <property type="nucleotide sequence ID" value="NZ_CP121045.1"/>
</dbReference>
<dbReference type="SUPFAM" id="SSF52540">
    <property type="entry name" value="P-loop containing nucleoside triphosphate hydrolases"/>
    <property type="match status" value="2"/>
</dbReference>
<dbReference type="PANTHER" id="PTHR19211:SF6">
    <property type="entry name" value="BLL7188 PROTEIN"/>
    <property type="match status" value="1"/>
</dbReference>
<dbReference type="SMART" id="SM00382">
    <property type="entry name" value="AAA"/>
    <property type="match status" value="2"/>
</dbReference>
<sequence length="526" mass="55830">MSSTTVRLSLRGIAAIDPPGRELFSGLDLDLGQESLGLVGRNGSGKSTLLRIISGDASPAAGRIVRPADCLLLDQTAGTPTDLTVADLIGQRAPLDLIDRALAGRIDARDAARIDWGLEARIAAALTRMGLADLDVRRPVATLSGGERARLRLAGAILAEPDLLLLDEPTNHLDESGRQAVASLIADWAGGLIIASHDRDLLRGLSRILELAPGRVFHHTGGGEAWLAARAAREAAAHAAMAAARDQMSRTKREASAAAARQDRRDAAGRRHRARGDMPKILLDARQDRAERSRGRGNRLAARRLETAAGDLTAARAALDLTGRPVFSLPATDLARGRELLDMRDVVTAAGISLPDLSVTGPERIAITGPNGAGKTSLLRIAAGLDRPRSGSVRRPGRIALLDQHADLLDPALSLLDNLRRHAPDAGEEALRAILARFLFRGDAALRQTAMLSGGERVRVALACLLGQAEPPELLLLDEPTNHLDLEATETVETALAAWDGALVLVSHDRELLARVGIGRHLRLPA</sequence>
<dbReference type="GO" id="GO:0016887">
    <property type="term" value="F:ATP hydrolysis activity"/>
    <property type="evidence" value="ECO:0007669"/>
    <property type="project" value="InterPro"/>
</dbReference>
<dbReference type="Gene3D" id="3.40.50.300">
    <property type="entry name" value="P-loop containing nucleotide triphosphate hydrolases"/>
    <property type="match status" value="2"/>
</dbReference>
<dbReference type="InterPro" id="IPR003439">
    <property type="entry name" value="ABC_transporter-like_ATP-bd"/>
</dbReference>
<protein>
    <recommendedName>
        <fullName evidence="5">ABC transporter domain-containing protein</fullName>
    </recommendedName>
</protein>
<dbReference type="AlphaFoldDB" id="A0A161R7N4"/>
<dbReference type="InterPro" id="IPR050611">
    <property type="entry name" value="ABCF"/>
</dbReference>
<evidence type="ECO:0000313" key="7">
    <source>
        <dbReference type="Proteomes" id="UP000075787"/>
    </source>
</evidence>
<keyword evidence="1" id="KW-0677">Repeat</keyword>
<dbReference type="GeneID" id="97240010"/>
<gene>
    <name evidence="6" type="ORF">AUP44_21510</name>
</gene>
<dbReference type="InterPro" id="IPR017871">
    <property type="entry name" value="ABC_transporter-like_CS"/>
</dbReference>
<feature type="domain" description="ABC transporter" evidence="5">
    <location>
        <begin position="329"/>
        <end position="525"/>
    </location>
</feature>
<evidence type="ECO:0000256" key="4">
    <source>
        <dbReference type="SAM" id="MobiDB-lite"/>
    </source>
</evidence>
<evidence type="ECO:0000256" key="2">
    <source>
        <dbReference type="ARBA" id="ARBA00022741"/>
    </source>
</evidence>
<dbReference type="OrthoDB" id="9762369at2"/>